<reference evidence="2" key="1">
    <citation type="submission" date="2018-03" db="EMBL/GenBank/DDBJ databases">
        <authorList>
            <person name="Batty M. E."/>
            <person name="Batty M E."/>
        </authorList>
    </citation>
    <scope>NUCLEOTIDE SEQUENCE [LARGE SCALE GENOMIC DNA]</scope>
</reference>
<protein>
    <submittedName>
        <fullName evidence="1">Uncharacterized protein</fullName>
    </submittedName>
</protein>
<dbReference type="EMBL" id="OOHR01000007">
    <property type="protein sequence ID" value="SPM44860.1"/>
    <property type="molecule type" value="Genomic_DNA"/>
</dbReference>
<sequence length="58" mass="7335">MQVHQKDIEKNQTESYIRKRKCKRYIKETVEFDVRNRSDSRKNKYYNYYLIVKNRKSD</sequence>
<name>A0A2R8F0D3_ORITS</name>
<dbReference type="Proteomes" id="UP000244889">
    <property type="component" value="Unassembled WGS sequence"/>
</dbReference>
<organism evidence="1 2">
    <name type="scientific">Orientia tsutsugamushi</name>
    <name type="common">Rickettsia tsutsugamushi</name>
    <dbReference type="NCBI Taxonomy" id="784"/>
    <lineage>
        <taxon>Bacteria</taxon>
        <taxon>Pseudomonadati</taxon>
        <taxon>Pseudomonadota</taxon>
        <taxon>Alphaproteobacteria</taxon>
        <taxon>Rickettsiales</taxon>
        <taxon>Rickettsiaceae</taxon>
        <taxon>Rickettsieae</taxon>
        <taxon>Orientia</taxon>
    </lineage>
</organism>
<proteinExistence type="predicted"/>
<accession>A0A2R8F0D3</accession>
<dbReference type="AlphaFoldDB" id="A0A2R8F0D3"/>
<evidence type="ECO:0000313" key="2">
    <source>
        <dbReference type="Proteomes" id="UP000244889"/>
    </source>
</evidence>
<dbReference type="RefSeq" id="WP_181374980.1">
    <property type="nucleotide sequence ID" value="NZ_OOHR01000007.1"/>
</dbReference>
<evidence type="ECO:0000313" key="1">
    <source>
        <dbReference type="EMBL" id="SPM44860.1"/>
    </source>
</evidence>
<gene>
    <name evidence="1" type="ORF">FPW1038_01411</name>
</gene>